<dbReference type="Pfam" id="PF12691">
    <property type="entry name" value="Phage_tail_terminator_6"/>
    <property type="match status" value="1"/>
</dbReference>
<reference evidence="1 2" key="1">
    <citation type="journal article" date="2016" name="Front. Microbiol.">
        <title>Comprehensive Phylogenetic Analysis of Bovine Non-aureus Staphylococci Species Based on Whole-Genome Sequencing.</title>
        <authorList>
            <person name="Naushad S."/>
            <person name="Barkema H.W."/>
            <person name="Luby C."/>
            <person name="Condas L.A."/>
            <person name="Nobrega D.B."/>
            <person name="Carson D.A."/>
            <person name="De Buck J."/>
        </authorList>
    </citation>
    <scope>NUCLEOTIDE SEQUENCE [LARGE SCALE GENOMIC DNA]</scope>
    <source>
        <strain evidence="1 2">SNUC 5336</strain>
    </source>
</reference>
<dbReference type="RefSeq" id="WP_107640202.1">
    <property type="nucleotide sequence ID" value="NZ_PZHX01000010.1"/>
</dbReference>
<organism evidence="1 2">
    <name type="scientific">Staphylococcus hominis</name>
    <dbReference type="NCBI Taxonomy" id="1290"/>
    <lineage>
        <taxon>Bacteria</taxon>
        <taxon>Bacillati</taxon>
        <taxon>Bacillota</taxon>
        <taxon>Bacilli</taxon>
        <taxon>Bacillales</taxon>
        <taxon>Staphylococcaceae</taxon>
        <taxon>Staphylococcus</taxon>
    </lineage>
</organism>
<protein>
    <submittedName>
        <fullName evidence="1">Minor capsid protein</fullName>
    </submittedName>
</protein>
<evidence type="ECO:0000313" key="1">
    <source>
        <dbReference type="EMBL" id="PTK30828.1"/>
    </source>
</evidence>
<proteinExistence type="predicted"/>
<dbReference type="InterPro" id="IPR024411">
    <property type="entry name" value="Tail_terminator_phage"/>
</dbReference>
<accession>A0A974KYR3</accession>
<comment type="caution">
    <text evidence="1">The sequence shown here is derived from an EMBL/GenBank/DDBJ whole genome shotgun (WGS) entry which is preliminary data.</text>
</comment>
<name>A0A974KYR3_STAHO</name>
<sequence>MIEYNIMQLLEAQDKFNMLFSINYTTVKDNSVTVYSTPANAPSIYEGRVFEDNFQIVVKSSDFDKASEVAHDIRHALHNMQNVIMQVEMKTKKIPVRVYFIRALHEPALLGVNDDEVMEYSLNFNAQLKLVQDT</sequence>
<dbReference type="Proteomes" id="UP000241540">
    <property type="component" value="Unassembled WGS sequence"/>
</dbReference>
<gene>
    <name evidence="1" type="ORF">BUZ51_06320</name>
</gene>
<evidence type="ECO:0000313" key="2">
    <source>
        <dbReference type="Proteomes" id="UP000241540"/>
    </source>
</evidence>
<dbReference type="AlphaFoldDB" id="A0A974KYR3"/>
<dbReference type="EMBL" id="PZHX01000010">
    <property type="protein sequence ID" value="PTK30828.1"/>
    <property type="molecule type" value="Genomic_DNA"/>
</dbReference>